<reference evidence="2" key="2">
    <citation type="submission" date="2020-09" db="EMBL/GenBank/DDBJ databases">
        <authorList>
            <person name="Sun Q."/>
            <person name="Sedlacek I."/>
        </authorList>
    </citation>
    <scope>NUCLEOTIDE SEQUENCE</scope>
    <source>
        <strain evidence="2">CCM 7664</strain>
    </source>
</reference>
<sequence>MRNKKIIQPALQEFKQKSREVTRLKLENALQRLSTGNPLIVESKRKISVSLLAEEAQVDRVTIYRFHKTILTELTRLKNEQSGKLLESTNSSLKENSLKIKEYMQLAANAQEEVIALARQNYLLSTQISALQETSSRQEKLISDLKKQITQESEKLYLVKSQNKKS</sequence>
<dbReference type="Gene3D" id="1.10.357.10">
    <property type="entry name" value="Tetracycline Repressor, domain 2"/>
    <property type="match status" value="1"/>
</dbReference>
<accession>A0A8J3AUM4</accession>
<proteinExistence type="predicted"/>
<feature type="coiled-coil region" evidence="1">
    <location>
        <begin position="93"/>
        <end position="148"/>
    </location>
</feature>
<gene>
    <name evidence="2" type="ORF">GCM10011430_04010</name>
</gene>
<reference evidence="2" key="1">
    <citation type="journal article" date="2014" name="Int. J. Syst. Evol. Microbiol.">
        <title>Complete genome sequence of Corynebacterium casei LMG S-19264T (=DSM 44701T), isolated from a smear-ripened cheese.</title>
        <authorList>
            <consortium name="US DOE Joint Genome Institute (JGI-PGF)"/>
            <person name="Walter F."/>
            <person name="Albersmeier A."/>
            <person name="Kalinowski J."/>
            <person name="Ruckert C."/>
        </authorList>
    </citation>
    <scope>NUCLEOTIDE SEQUENCE</scope>
    <source>
        <strain evidence="2">CCM 7664</strain>
    </source>
</reference>
<keyword evidence="1" id="KW-0175">Coiled coil</keyword>
<dbReference type="Proteomes" id="UP000627205">
    <property type="component" value="Unassembled WGS sequence"/>
</dbReference>
<protein>
    <submittedName>
        <fullName evidence="2">Uncharacterized protein</fullName>
    </submittedName>
</protein>
<name>A0A8J3AUM4_9BURK</name>
<comment type="caution">
    <text evidence="2">The sequence shown here is derived from an EMBL/GenBank/DDBJ whole genome shotgun (WGS) entry which is preliminary data.</text>
</comment>
<evidence type="ECO:0000313" key="2">
    <source>
        <dbReference type="EMBL" id="GGI53227.1"/>
    </source>
</evidence>
<dbReference type="RefSeq" id="WP_188419295.1">
    <property type="nucleotide sequence ID" value="NZ_BMDP01000001.1"/>
</dbReference>
<dbReference type="AlphaFoldDB" id="A0A8J3AUM4"/>
<evidence type="ECO:0000313" key="3">
    <source>
        <dbReference type="Proteomes" id="UP000627205"/>
    </source>
</evidence>
<dbReference type="EMBL" id="BMDP01000001">
    <property type="protein sequence ID" value="GGI53227.1"/>
    <property type="molecule type" value="Genomic_DNA"/>
</dbReference>
<organism evidence="2 3">
    <name type="scientific">Oxalicibacterium solurbis</name>
    <dbReference type="NCBI Taxonomy" id="69280"/>
    <lineage>
        <taxon>Bacteria</taxon>
        <taxon>Pseudomonadati</taxon>
        <taxon>Pseudomonadota</taxon>
        <taxon>Betaproteobacteria</taxon>
        <taxon>Burkholderiales</taxon>
        <taxon>Oxalobacteraceae</taxon>
        <taxon>Oxalicibacterium</taxon>
    </lineage>
</organism>
<evidence type="ECO:0000256" key="1">
    <source>
        <dbReference type="SAM" id="Coils"/>
    </source>
</evidence>
<keyword evidence="3" id="KW-1185">Reference proteome</keyword>